<gene>
    <name evidence="2" type="ORF">AB5J53_26105</name>
</gene>
<dbReference type="RefSeq" id="WP_369248084.1">
    <property type="nucleotide sequence ID" value="NZ_CP163443.1"/>
</dbReference>
<feature type="transmembrane region" description="Helical" evidence="1">
    <location>
        <begin position="173"/>
        <end position="193"/>
    </location>
</feature>
<feature type="transmembrane region" description="Helical" evidence="1">
    <location>
        <begin position="100"/>
        <end position="119"/>
    </location>
</feature>
<keyword evidence="1" id="KW-1133">Transmembrane helix</keyword>
<feature type="transmembrane region" description="Helical" evidence="1">
    <location>
        <begin position="67"/>
        <end position="88"/>
    </location>
</feature>
<dbReference type="InterPro" id="IPR049713">
    <property type="entry name" value="Pr6Pr-like"/>
</dbReference>
<feature type="transmembrane region" description="Helical" evidence="1">
    <location>
        <begin position="139"/>
        <end position="161"/>
    </location>
</feature>
<proteinExistence type="predicted"/>
<evidence type="ECO:0000313" key="2">
    <source>
        <dbReference type="EMBL" id="XDQ54886.1"/>
    </source>
</evidence>
<keyword evidence="1" id="KW-0472">Membrane</keyword>
<dbReference type="AlphaFoldDB" id="A0AB39RK13"/>
<dbReference type="NCBIfam" id="NF038065">
    <property type="entry name" value="Pr6Pr"/>
    <property type="match status" value="1"/>
</dbReference>
<feature type="transmembrane region" description="Helical" evidence="1">
    <location>
        <begin position="43"/>
        <end position="61"/>
    </location>
</feature>
<name>A0AB39RK13_9ACTN</name>
<dbReference type="EMBL" id="CP163443">
    <property type="protein sequence ID" value="XDQ54886.1"/>
    <property type="molecule type" value="Genomic_DNA"/>
</dbReference>
<reference evidence="2" key="1">
    <citation type="submission" date="2024-07" db="EMBL/GenBank/DDBJ databases">
        <authorList>
            <person name="Yu S.T."/>
        </authorList>
    </citation>
    <scope>NUCLEOTIDE SEQUENCE</scope>
    <source>
        <strain evidence="2">R41</strain>
    </source>
</reference>
<accession>A0AB39RK13</accession>
<keyword evidence="1" id="KW-0812">Transmembrane</keyword>
<organism evidence="2">
    <name type="scientific">Streptomyces sp. R41</name>
    <dbReference type="NCBI Taxonomy" id="3238632"/>
    <lineage>
        <taxon>Bacteria</taxon>
        <taxon>Bacillati</taxon>
        <taxon>Actinomycetota</taxon>
        <taxon>Actinomycetes</taxon>
        <taxon>Kitasatosporales</taxon>
        <taxon>Streptomycetaceae</taxon>
        <taxon>Streptomyces</taxon>
    </lineage>
</organism>
<sequence>MIAPMPKDLPDLPAIPGIPPPPPSVVPATAVVAPTRRPVAATFRILVALVAATGVAIDLVLGNPVRVLSYFTIQSNALVALVFTASAWRALTARRPLPGVVTGGTLLYISITGLVYHLILTNQSGGFSMTDDIAPLTGWQAVANHLLHTVTPIAVLADWLLLTRPTPLAVRNAATWVVYPLAYLVFSLARGAMMSPGTPMRYLYPFVDVDQHGYVGILGNAAILGVAFYALALLAVALDHLRPDPVRRRVRCPENRISSPATSGLK</sequence>
<evidence type="ECO:0000256" key="1">
    <source>
        <dbReference type="SAM" id="Phobius"/>
    </source>
</evidence>
<protein>
    <submittedName>
        <fullName evidence="2">Pr6Pr family membrane protein</fullName>
    </submittedName>
</protein>
<feature type="transmembrane region" description="Helical" evidence="1">
    <location>
        <begin position="213"/>
        <end position="238"/>
    </location>
</feature>